<comment type="caution">
    <text evidence="1">The sequence shown here is derived from an EMBL/GenBank/DDBJ whole genome shotgun (WGS) entry which is preliminary data.</text>
</comment>
<dbReference type="EMBL" id="BAAAOQ010000005">
    <property type="protein sequence ID" value="GAA2193877.1"/>
    <property type="molecule type" value="Genomic_DNA"/>
</dbReference>
<protein>
    <submittedName>
        <fullName evidence="1">Pyridoxamine 5'-phosphate oxidase family protein</fullName>
    </submittedName>
</protein>
<dbReference type="InterPro" id="IPR012349">
    <property type="entry name" value="Split_barrel_FMN-bd"/>
</dbReference>
<organism evidence="1 2">
    <name type="scientific">Streptomyces bangladeshensis</name>
    <dbReference type="NCBI Taxonomy" id="295352"/>
    <lineage>
        <taxon>Bacteria</taxon>
        <taxon>Bacillati</taxon>
        <taxon>Actinomycetota</taxon>
        <taxon>Actinomycetes</taxon>
        <taxon>Kitasatosporales</taxon>
        <taxon>Streptomycetaceae</taxon>
        <taxon>Streptomyces</taxon>
    </lineage>
</organism>
<accession>A0ABN3BFK2</accession>
<keyword evidence="2" id="KW-1185">Reference proteome</keyword>
<dbReference type="Pfam" id="PF12900">
    <property type="entry name" value="Pyridox_ox_2"/>
    <property type="match status" value="1"/>
</dbReference>
<evidence type="ECO:0000313" key="1">
    <source>
        <dbReference type="EMBL" id="GAA2193877.1"/>
    </source>
</evidence>
<proteinExistence type="predicted"/>
<gene>
    <name evidence="1" type="ORF">GCM10009787_17540</name>
</gene>
<dbReference type="InterPro" id="IPR024747">
    <property type="entry name" value="Pyridox_Oxase-rel"/>
</dbReference>
<reference evidence="1 2" key="1">
    <citation type="journal article" date="2019" name="Int. J. Syst. Evol. Microbiol.">
        <title>The Global Catalogue of Microorganisms (GCM) 10K type strain sequencing project: providing services to taxonomists for standard genome sequencing and annotation.</title>
        <authorList>
            <consortium name="The Broad Institute Genomics Platform"/>
            <consortium name="The Broad Institute Genome Sequencing Center for Infectious Disease"/>
            <person name="Wu L."/>
            <person name="Ma J."/>
        </authorList>
    </citation>
    <scope>NUCLEOTIDE SEQUENCE [LARGE SCALE GENOMIC DNA]</scope>
    <source>
        <strain evidence="1 2">JCM 14924</strain>
    </source>
</reference>
<evidence type="ECO:0000313" key="2">
    <source>
        <dbReference type="Proteomes" id="UP001501391"/>
    </source>
</evidence>
<dbReference type="Gene3D" id="2.30.110.10">
    <property type="entry name" value="Electron Transport, Fmn-binding Protein, Chain A"/>
    <property type="match status" value="1"/>
</dbReference>
<dbReference type="SUPFAM" id="SSF50475">
    <property type="entry name" value="FMN-binding split barrel"/>
    <property type="match status" value="1"/>
</dbReference>
<dbReference type="RefSeq" id="WP_346162423.1">
    <property type="nucleotide sequence ID" value="NZ_BAAAOQ010000005.1"/>
</dbReference>
<sequence length="136" mass="14735">MLRNGDFQTLDRPDCLRLLGRVPVGRVVYTQRALPAVLPVNFRLDADFSVVLRTSAGSELARAVDGAVVAFEADEYDTVTHSGWSVVVTGRAAVVTDPAEQERLSRCGPASWMPVGDGVFVRIESDMVTGRRLTGT</sequence>
<dbReference type="Proteomes" id="UP001501391">
    <property type="component" value="Unassembled WGS sequence"/>
</dbReference>
<name>A0ABN3BFK2_9ACTN</name>